<reference evidence="1 2" key="1">
    <citation type="submission" date="2013-09" db="EMBL/GenBank/DDBJ databases">
        <title>Comparative genomics of Sd1617 to representative strains in evaluating its pathogenesis.</title>
        <authorList>
            <person name="Aksomboon Vongsawan A."/>
            <person name="Kapatral V."/>
            <person name="Vaisvil B."/>
            <person name="Serichantalergs O."/>
            <person name="Hale T.L."/>
            <person name="Mason C.J."/>
        </authorList>
    </citation>
    <scope>NUCLEOTIDE SEQUENCE [LARGE SCALE GENOMIC DNA]</scope>
    <source>
        <strain evidence="1 2">1617</strain>
    </source>
</reference>
<dbReference type="EMBL" id="CP006736">
    <property type="protein sequence ID" value="AHA66940.1"/>
    <property type="molecule type" value="Genomic_DNA"/>
</dbReference>
<dbReference type="HOGENOM" id="CLU_3383789_0_0_6"/>
<sequence length="33" mass="4007">MRGKWRIDRIIDFAIEAKYMPGLRNGITINDWR</sequence>
<evidence type="ECO:0000313" key="1">
    <source>
        <dbReference type="EMBL" id="AHA66940.1"/>
    </source>
</evidence>
<proteinExistence type="predicted"/>
<name>A0A0A6ZYF3_SHIDY</name>
<protein>
    <submittedName>
        <fullName evidence="1">Uncharacterized protein</fullName>
    </submittedName>
</protein>
<dbReference type="Proteomes" id="UP000031647">
    <property type="component" value="Chromosome"/>
</dbReference>
<dbReference type="AlphaFoldDB" id="A0A0A6ZYF3"/>
<evidence type="ECO:0000313" key="2">
    <source>
        <dbReference type="Proteomes" id="UP000031647"/>
    </source>
</evidence>
<organism evidence="1 2">
    <name type="scientific">Shigella dysenteriae 1617</name>
    <dbReference type="NCBI Taxonomy" id="754093"/>
    <lineage>
        <taxon>Bacteria</taxon>
        <taxon>Pseudomonadati</taxon>
        <taxon>Pseudomonadota</taxon>
        <taxon>Gammaproteobacteria</taxon>
        <taxon>Enterobacterales</taxon>
        <taxon>Enterobacteriaceae</taxon>
        <taxon>Shigella</taxon>
    </lineage>
</organism>
<dbReference type="KEGG" id="sdz:Asd1617_04113"/>
<gene>
    <name evidence="1" type="ORF">Asd1617_04113</name>
</gene>
<accession>A0A0A6ZYF3</accession>
<dbReference type="PATRIC" id="fig|754093.4.peg.4006"/>